<keyword evidence="10 20" id="KW-0547">Nucleotide-binding</keyword>
<dbReference type="InterPro" id="IPR006687">
    <property type="entry name" value="Small_GTPase_SAR1"/>
</dbReference>
<keyword evidence="17" id="KW-0413">Isomerase</keyword>
<dbReference type="CDD" id="cd02998">
    <property type="entry name" value="PDI_a_ERp38"/>
    <property type="match status" value="2"/>
</dbReference>
<feature type="non-terminal residue" evidence="26">
    <location>
        <position position="1"/>
    </location>
</feature>
<evidence type="ECO:0000256" key="23">
    <source>
        <dbReference type="RuleBase" id="RU003926"/>
    </source>
</evidence>
<evidence type="ECO:0000256" key="12">
    <source>
        <dbReference type="ARBA" id="ARBA00022892"/>
    </source>
</evidence>
<gene>
    <name evidence="26" type="ORF">MUK42_26810</name>
</gene>
<organism evidence="26 27">
    <name type="scientific">Musa troglodytarum</name>
    <name type="common">fe'i banana</name>
    <dbReference type="NCBI Taxonomy" id="320322"/>
    <lineage>
        <taxon>Eukaryota</taxon>
        <taxon>Viridiplantae</taxon>
        <taxon>Streptophyta</taxon>
        <taxon>Embryophyta</taxon>
        <taxon>Tracheophyta</taxon>
        <taxon>Spermatophyta</taxon>
        <taxon>Magnoliopsida</taxon>
        <taxon>Liliopsida</taxon>
        <taxon>Zingiberales</taxon>
        <taxon>Musaceae</taxon>
        <taxon>Musa</taxon>
    </lineage>
</organism>
<dbReference type="PROSITE" id="PS51417">
    <property type="entry name" value="ARF"/>
    <property type="match status" value="1"/>
</dbReference>
<evidence type="ECO:0000256" key="24">
    <source>
        <dbReference type="RuleBase" id="RU004208"/>
    </source>
</evidence>
<reference evidence="26" key="1">
    <citation type="submission" date="2022-05" db="EMBL/GenBank/DDBJ databases">
        <title>The Musa troglodytarum L. genome provides insights into the mechanism of non-climacteric behaviour and enrichment of carotenoids.</title>
        <authorList>
            <person name="Wang J."/>
        </authorList>
    </citation>
    <scope>NUCLEOTIDE SEQUENCE</scope>
    <source>
        <tissue evidence="26">Leaf</tissue>
    </source>
</reference>
<evidence type="ECO:0000256" key="10">
    <source>
        <dbReference type="ARBA" id="ARBA00022741"/>
    </source>
</evidence>
<feature type="binding site" evidence="21">
    <location>
        <begin position="222"/>
        <end position="225"/>
    </location>
    <ligand>
        <name>GTP</name>
        <dbReference type="ChEBI" id="CHEBI:37565"/>
    </ligand>
</feature>
<dbReference type="EMBL" id="CP097504">
    <property type="protein sequence ID" value="URD87338.1"/>
    <property type="molecule type" value="Genomic_DNA"/>
</dbReference>
<sequence>DSARTCESGSAEWPRKPPPEPFACDSYPYQGSIPLLLPSQRRDFCLISGVLVGDFGSEPIPTAGSVLSRPESVEISRRSDRFGGVRGGSTPAAMFLVDWFYGVLASLGLWQKEAKILFLGLDNAGKTTLLHMLKDERLVQHQPTQYPTSEELSIGKIKFKAFDLGGHQIARRVWKDYYAKVDAVVYLVDAYDKERFAESKKELDALLSDDALANVPFLILGNKIDIPYAASEDELRYHLGLSNFTTGKGKVNLVDSNVRPLEVFMCSIVRKMGYGDGFKWLSQYINAERRIVSLPSLIQRTETREREREREREMERSQIWFALGTVILALLFACALADDDVFVLTEANFEKEVGQDRGALVEFYAPWCGHCKKLAPEYEKLGSSFKKAKSVLIGKVDCDEHKGLCSKYGVSGYPTIQWFPKGSLEPKRYEGPRTAESLAEFVNTEGGTNVKLASIPSNVVVLTPETFDQIVLDETKDVLVEFYAPWCGHCKHLAPTYEKVGSAYKLEEDVIIANLDADKHKDLAEKYGVSGYPTLKFFPKSNKGGEDYDGGHDLDDFVKFLNEKCGTSRDVNGQLTSQAGIVASLDALVKEFVSASDDERKTILSRMEEEVEKLTGSSARYGKTYMKAAKSCIEKGTNYATKEIERLQRMLAKSISASKADEFIIKKNILSTFSA</sequence>
<dbReference type="SUPFAM" id="SSF52833">
    <property type="entry name" value="Thioredoxin-like"/>
    <property type="match status" value="2"/>
</dbReference>
<evidence type="ECO:0000256" key="3">
    <source>
        <dbReference type="ARBA" id="ARBA00004555"/>
    </source>
</evidence>
<dbReference type="Gene3D" id="3.40.30.10">
    <property type="entry name" value="Glutaredoxin"/>
    <property type="match status" value="2"/>
</dbReference>
<keyword evidence="18" id="KW-0676">Redox-active center</keyword>
<evidence type="ECO:0000256" key="15">
    <source>
        <dbReference type="ARBA" id="ARBA00023134"/>
    </source>
</evidence>
<feature type="binding site" evidence="20">
    <location>
        <position position="225"/>
    </location>
    <ligand>
        <name>GTP</name>
        <dbReference type="ChEBI" id="CHEBI:37565"/>
    </ligand>
</feature>
<feature type="domain" description="Thioredoxin" evidence="25">
    <location>
        <begin position="321"/>
        <end position="447"/>
    </location>
</feature>
<feature type="binding site" evidence="19">
    <location>
        <position position="122"/>
    </location>
    <ligand>
        <name>Mg(2+)</name>
        <dbReference type="ChEBI" id="CHEBI:18420"/>
    </ligand>
</feature>
<keyword evidence="19" id="KW-0460">Magnesium</keyword>
<proteinExistence type="inferred from homology"/>
<dbReference type="Proteomes" id="UP001055439">
    <property type="component" value="Chromosome 2"/>
</dbReference>
<dbReference type="CDD" id="cd00879">
    <property type="entry name" value="Sar1"/>
    <property type="match status" value="1"/>
</dbReference>
<dbReference type="NCBIfam" id="TIGR01126">
    <property type="entry name" value="pdi_dom"/>
    <property type="match status" value="2"/>
</dbReference>
<dbReference type="SMART" id="SM00178">
    <property type="entry name" value="SAR"/>
    <property type="match status" value="1"/>
</dbReference>
<protein>
    <recommendedName>
        <fullName evidence="6">protein disulfide-isomerase</fullName>
        <ecNumber evidence="6">5.3.4.1</ecNumber>
    </recommendedName>
</protein>
<comment type="catalytic activity">
    <reaction evidence="1">
        <text>Catalyzes the rearrangement of -S-S- bonds in proteins.</text>
        <dbReference type="EC" id="5.3.4.1"/>
    </reaction>
</comment>
<dbReference type="InterPro" id="IPR013766">
    <property type="entry name" value="Thioredoxin_domain"/>
</dbReference>
<evidence type="ECO:0000259" key="25">
    <source>
        <dbReference type="PROSITE" id="PS51352"/>
    </source>
</evidence>
<dbReference type="InterPro" id="IPR011679">
    <property type="entry name" value="ERp29_C"/>
</dbReference>
<evidence type="ECO:0000256" key="4">
    <source>
        <dbReference type="ARBA" id="ARBA00006347"/>
    </source>
</evidence>
<dbReference type="GO" id="GO:0005794">
    <property type="term" value="C:Golgi apparatus"/>
    <property type="evidence" value="ECO:0007669"/>
    <property type="project" value="UniProtKB-SubCell"/>
</dbReference>
<dbReference type="PROSITE" id="PS51352">
    <property type="entry name" value="THIOREDOXIN_2"/>
    <property type="match status" value="2"/>
</dbReference>
<feature type="binding site" evidence="22">
    <location>
        <position position="144"/>
    </location>
    <ligand>
        <name>Mg(2+)</name>
        <dbReference type="ChEBI" id="CHEBI:18420"/>
    </ligand>
</feature>
<keyword evidence="14 23" id="KW-0333">Golgi apparatus</keyword>
<feature type="binding site" evidence="20">
    <location>
        <position position="222"/>
    </location>
    <ligand>
        <name>GTP</name>
        <dbReference type="ChEBI" id="CHEBI:37565"/>
    </ligand>
</feature>
<dbReference type="PROSITE" id="PS00194">
    <property type="entry name" value="THIOREDOXIN_1"/>
    <property type="match status" value="1"/>
</dbReference>
<evidence type="ECO:0000256" key="13">
    <source>
        <dbReference type="ARBA" id="ARBA00022927"/>
    </source>
</evidence>
<comment type="similarity">
    <text evidence="4 24">Belongs to the protein disulfide isomerase family.</text>
</comment>
<dbReference type="GO" id="GO:0005783">
    <property type="term" value="C:endoplasmic reticulum"/>
    <property type="evidence" value="ECO:0007669"/>
    <property type="project" value="UniProtKB-SubCell"/>
</dbReference>
<evidence type="ECO:0000256" key="6">
    <source>
        <dbReference type="ARBA" id="ARBA00012723"/>
    </source>
</evidence>
<dbReference type="GO" id="GO:0005525">
    <property type="term" value="F:GTP binding"/>
    <property type="evidence" value="ECO:0007669"/>
    <property type="project" value="UniProtKB-KW"/>
</dbReference>
<dbReference type="CDD" id="cd00238">
    <property type="entry name" value="ERp29c"/>
    <property type="match status" value="1"/>
</dbReference>
<dbReference type="PANTHER" id="PTHR45684">
    <property type="entry name" value="RE74312P"/>
    <property type="match status" value="1"/>
</dbReference>
<dbReference type="Gene3D" id="3.40.50.300">
    <property type="entry name" value="P-loop containing nucleotide triphosphate hydrolases"/>
    <property type="match status" value="1"/>
</dbReference>
<dbReference type="InterPro" id="IPR027417">
    <property type="entry name" value="P-loop_NTPase"/>
</dbReference>
<feature type="binding site" evidence="22">
    <location>
        <position position="127"/>
    </location>
    <ligand>
        <name>Mg(2+)</name>
        <dbReference type="ChEBI" id="CHEBI:18420"/>
    </ligand>
</feature>
<feature type="binding site" evidence="20">
    <location>
        <position position="127"/>
    </location>
    <ligand>
        <name>GTP</name>
        <dbReference type="ChEBI" id="CHEBI:37565"/>
    </ligand>
</feature>
<dbReference type="GO" id="GO:0016192">
    <property type="term" value="P:vesicle-mediated transport"/>
    <property type="evidence" value="ECO:0007669"/>
    <property type="project" value="UniProtKB-KW"/>
</dbReference>
<evidence type="ECO:0000256" key="11">
    <source>
        <dbReference type="ARBA" id="ARBA00022824"/>
    </source>
</evidence>
<evidence type="ECO:0000256" key="22">
    <source>
        <dbReference type="PIRSR" id="PIRSR606689-2"/>
    </source>
</evidence>
<keyword evidence="9" id="KW-0677">Repeat</keyword>
<feature type="domain" description="Thioredoxin" evidence="25">
    <location>
        <begin position="448"/>
        <end position="566"/>
    </location>
</feature>
<evidence type="ECO:0000313" key="27">
    <source>
        <dbReference type="Proteomes" id="UP001055439"/>
    </source>
</evidence>
<keyword evidence="15 21" id="KW-0342">GTP-binding</keyword>
<dbReference type="OrthoDB" id="10264505at2759"/>
<evidence type="ECO:0000256" key="18">
    <source>
        <dbReference type="ARBA" id="ARBA00023284"/>
    </source>
</evidence>
<feature type="binding site" evidence="20">
    <location>
        <position position="128"/>
    </location>
    <ligand>
        <name>GTP</name>
        <dbReference type="ChEBI" id="CHEBI:37565"/>
    </ligand>
</feature>
<dbReference type="InterPro" id="IPR017937">
    <property type="entry name" value="Thioredoxin_CS"/>
</dbReference>
<evidence type="ECO:0000256" key="1">
    <source>
        <dbReference type="ARBA" id="ARBA00001182"/>
    </source>
</evidence>
<dbReference type="FunFam" id="3.40.50.300:FF:000261">
    <property type="entry name" value="GTP-binding protein SAR1A"/>
    <property type="match status" value="1"/>
</dbReference>
<dbReference type="Gene3D" id="1.20.1150.12">
    <property type="entry name" value="Endoplasmic reticulum resident protein 29, C-terminal domain"/>
    <property type="match status" value="1"/>
</dbReference>
<dbReference type="Pfam" id="PF00025">
    <property type="entry name" value="Arf"/>
    <property type="match status" value="1"/>
</dbReference>
<keyword evidence="12 23" id="KW-0931">ER-Golgi transport</keyword>
<comment type="subcellular location">
    <subcellularLocation>
        <location evidence="2">Endoplasmic reticulum</location>
    </subcellularLocation>
    <subcellularLocation>
        <location evidence="3">Golgi apparatus</location>
    </subcellularLocation>
</comment>
<dbReference type="GO" id="GO:0006886">
    <property type="term" value="P:intracellular protein transport"/>
    <property type="evidence" value="ECO:0007669"/>
    <property type="project" value="InterPro"/>
</dbReference>
<evidence type="ECO:0000256" key="9">
    <source>
        <dbReference type="ARBA" id="ARBA00022737"/>
    </source>
</evidence>
<dbReference type="EC" id="5.3.4.1" evidence="6"/>
<evidence type="ECO:0000256" key="17">
    <source>
        <dbReference type="ARBA" id="ARBA00023235"/>
    </source>
</evidence>
<dbReference type="PROSITE" id="PS51422">
    <property type="entry name" value="SAR1"/>
    <property type="match status" value="1"/>
</dbReference>
<keyword evidence="11 23" id="KW-0256">Endoplasmic reticulum</keyword>
<dbReference type="InterPro" id="IPR006689">
    <property type="entry name" value="Small_GTPase_ARF/SAR"/>
</dbReference>
<dbReference type="GO" id="GO:0046872">
    <property type="term" value="F:metal ion binding"/>
    <property type="evidence" value="ECO:0007669"/>
    <property type="project" value="UniProtKB-KW"/>
</dbReference>
<name>A0A9E7F1H4_9LILI</name>
<dbReference type="PRINTS" id="PR00328">
    <property type="entry name" value="SAR1GTPBP"/>
</dbReference>
<feature type="binding site" evidence="20">
    <location>
        <position position="268"/>
    </location>
    <ligand>
        <name>GTP</name>
        <dbReference type="ChEBI" id="CHEBI:37565"/>
    </ligand>
</feature>
<evidence type="ECO:0000256" key="7">
    <source>
        <dbReference type="ARBA" id="ARBA00022448"/>
    </source>
</evidence>
<feature type="binding site" evidence="20">
    <location>
        <position position="123"/>
    </location>
    <ligand>
        <name>GTP</name>
        <dbReference type="ChEBI" id="CHEBI:37565"/>
    </ligand>
</feature>
<feature type="binding site" evidence="21">
    <location>
        <begin position="120"/>
        <end position="127"/>
    </location>
    <ligand>
        <name>GTP</name>
        <dbReference type="ChEBI" id="CHEBI:37565"/>
    </ligand>
</feature>
<feature type="binding site" evidence="20">
    <location>
        <position position="269"/>
    </location>
    <ligand>
        <name>GTP</name>
        <dbReference type="ChEBI" id="CHEBI:37565"/>
    </ligand>
</feature>
<comment type="similarity">
    <text evidence="5 23">Belongs to the small GTPase superfamily. SAR1 family.</text>
</comment>
<keyword evidence="13 23" id="KW-0653">Protein transport</keyword>
<accession>A0A9E7F1H4</accession>
<feature type="binding site" evidence="21">
    <location>
        <position position="166"/>
    </location>
    <ligand>
        <name>GTP</name>
        <dbReference type="ChEBI" id="CHEBI:37565"/>
    </ligand>
</feature>
<evidence type="ECO:0000256" key="8">
    <source>
        <dbReference type="ARBA" id="ARBA00022729"/>
    </source>
</evidence>
<dbReference type="AlphaFoldDB" id="A0A9E7F1H4"/>
<dbReference type="FunFam" id="3.40.30.10:FF:000032">
    <property type="entry name" value="Protein disulfide-isomerase A6 homolog"/>
    <property type="match status" value="2"/>
</dbReference>
<keyword evidence="27" id="KW-1185">Reference proteome</keyword>
<keyword evidence="7 23" id="KW-0813">Transport</keyword>
<dbReference type="InterPro" id="IPR005225">
    <property type="entry name" value="Small_GTP-bd"/>
</dbReference>
<feature type="binding site" evidence="20">
    <location>
        <position position="223"/>
    </location>
    <ligand>
        <name>GTP</name>
        <dbReference type="ChEBI" id="CHEBI:37565"/>
    </ligand>
</feature>
<dbReference type="InterPro" id="IPR036356">
    <property type="entry name" value="ERp29_C_sf"/>
</dbReference>
<keyword evidence="19" id="KW-0479">Metal-binding</keyword>
<evidence type="ECO:0000256" key="16">
    <source>
        <dbReference type="ARBA" id="ARBA00023157"/>
    </source>
</evidence>
<dbReference type="InterPro" id="IPR036249">
    <property type="entry name" value="Thioredoxin-like_sf"/>
</dbReference>
<evidence type="ECO:0000256" key="2">
    <source>
        <dbReference type="ARBA" id="ARBA00004240"/>
    </source>
</evidence>
<evidence type="ECO:0000313" key="26">
    <source>
        <dbReference type="EMBL" id="URD87338.1"/>
    </source>
</evidence>
<dbReference type="GO" id="GO:0003924">
    <property type="term" value="F:GTPase activity"/>
    <property type="evidence" value="ECO:0007669"/>
    <property type="project" value="InterPro"/>
</dbReference>
<dbReference type="GO" id="GO:0003756">
    <property type="term" value="F:protein disulfide isomerase activity"/>
    <property type="evidence" value="ECO:0007669"/>
    <property type="project" value="UniProtKB-EC"/>
</dbReference>
<keyword evidence="16" id="KW-1015">Disulfide bond</keyword>
<dbReference type="SUPFAM" id="SSF47933">
    <property type="entry name" value="ERP29 C domain-like"/>
    <property type="match status" value="1"/>
</dbReference>
<evidence type="ECO:0000256" key="5">
    <source>
        <dbReference type="ARBA" id="ARBA00007507"/>
    </source>
</evidence>
<feature type="binding site" evidence="20">
    <location>
        <position position="125"/>
    </location>
    <ligand>
        <name>GTP</name>
        <dbReference type="ChEBI" id="CHEBI:37565"/>
    </ligand>
</feature>
<evidence type="ECO:0000256" key="14">
    <source>
        <dbReference type="ARBA" id="ARBA00023034"/>
    </source>
</evidence>
<evidence type="ECO:0000256" key="21">
    <source>
        <dbReference type="PIRSR" id="PIRSR606689-1"/>
    </source>
</evidence>
<feature type="binding site" evidence="20">
    <location>
        <position position="126"/>
    </location>
    <ligand>
        <name>GTP</name>
        <dbReference type="ChEBI" id="CHEBI:37565"/>
    </ligand>
</feature>
<dbReference type="SUPFAM" id="SSF52540">
    <property type="entry name" value="P-loop containing nucleoside triphosphate hydrolases"/>
    <property type="match status" value="1"/>
</dbReference>
<dbReference type="Pfam" id="PF00085">
    <property type="entry name" value="Thioredoxin"/>
    <property type="match status" value="2"/>
</dbReference>
<dbReference type="InterPro" id="IPR005788">
    <property type="entry name" value="PDI_thioredoxin-like_dom"/>
</dbReference>
<dbReference type="SMART" id="SM00177">
    <property type="entry name" value="ARF"/>
    <property type="match status" value="1"/>
</dbReference>
<dbReference type="Pfam" id="PF07749">
    <property type="entry name" value="ERp29"/>
    <property type="match status" value="1"/>
</dbReference>
<evidence type="ECO:0000256" key="20">
    <source>
        <dbReference type="PIRSR" id="PIRSR606687-2"/>
    </source>
</evidence>
<evidence type="ECO:0000256" key="19">
    <source>
        <dbReference type="PIRSR" id="PIRSR606687-1"/>
    </source>
</evidence>
<dbReference type="NCBIfam" id="TIGR00231">
    <property type="entry name" value="small_GTP"/>
    <property type="match status" value="1"/>
</dbReference>
<keyword evidence="8" id="KW-0732">Signal</keyword>